<name>A0A1L6FD61_9RHOO</name>
<reference evidence="1 2" key="1">
    <citation type="submission" date="2016-12" db="EMBL/GenBank/DDBJ databases">
        <title>Complete genome sequence of Thauera chlorobenzoica, a Betaproteobacterium degrading haloaromatics anaerobically to CO2 and halides.</title>
        <authorList>
            <person name="Goris T."/>
            <person name="Mergelsberg M."/>
            <person name="Boll M."/>
        </authorList>
    </citation>
    <scope>NUCLEOTIDE SEQUENCE [LARGE SCALE GENOMIC DNA]</scope>
    <source>
        <strain evidence="1 2">3CB1</strain>
    </source>
</reference>
<dbReference type="GO" id="GO:0016020">
    <property type="term" value="C:membrane"/>
    <property type="evidence" value="ECO:0007669"/>
    <property type="project" value="InterPro"/>
</dbReference>
<dbReference type="Pfam" id="PF01972">
    <property type="entry name" value="SDH_protease"/>
    <property type="match status" value="1"/>
</dbReference>
<gene>
    <name evidence="1" type="ORF">Tchl_1990</name>
</gene>
<dbReference type="KEGG" id="tcl:Tchl_1990"/>
<evidence type="ECO:0000313" key="2">
    <source>
        <dbReference type="Proteomes" id="UP000185739"/>
    </source>
</evidence>
<accession>A0A1L6FD61</accession>
<dbReference type="EMBL" id="CP018839">
    <property type="protein sequence ID" value="APR04837.1"/>
    <property type="molecule type" value="Genomic_DNA"/>
</dbReference>
<dbReference type="Proteomes" id="UP000185739">
    <property type="component" value="Chromosome"/>
</dbReference>
<dbReference type="InterPro" id="IPR002825">
    <property type="entry name" value="Pept_S49_ser-pept_pro"/>
</dbReference>
<dbReference type="STRING" id="96773.Tchl_1990"/>
<dbReference type="PANTHER" id="PTHR35984">
    <property type="entry name" value="PERIPLASMIC SERINE PROTEASE"/>
    <property type="match status" value="1"/>
</dbReference>
<dbReference type="PANTHER" id="PTHR35984:SF1">
    <property type="entry name" value="PERIPLASMIC SERINE PROTEASE"/>
    <property type="match status" value="1"/>
</dbReference>
<dbReference type="OrthoDB" id="9806253at2"/>
<dbReference type="SUPFAM" id="SSF52096">
    <property type="entry name" value="ClpP/crotonase"/>
    <property type="match status" value="1"/>
</dbReference>
<protein>
    <recommendedName>
        <fullName evidence="3">Serine dehydrogenasease</fullName>
    </recommendedName>
</protein>
<keyword evidence="2" id="KW-1185">Reference proteome</keyword>
<dbReference type="RefSeq" id="WP_075148266.1">
    <property type="nucleotide sequence ID" value="NZ_CP018839.1"/>
</dbReference>
<dbReference type="InterPro" id="IPR029045">
    <property type="entry name" value="ClpP/crotonase-like_dom_sf"/>
</dbReference>
<sequence length="290" mass="33647">MGLLDDAVGQSLRLSRQRLEEHFDADVLAYYGEIATEWLPWFRGNLERLGEIGRKERLLIVLNTPGGQVEAVERMVEMIRRWYQEVYFLVPNLAMSAGTIFCMSGEKIFMDYSSALGPIDPQVQSKDGTWVPALGYLDKFAEFVDKSSKNQLTGVEFAIAQSHDLAVLRRYEQARDLSVSLLKQWLVAYKFKTWTHHRSCSSRKGQEVTLEEKQNRAEEIARQLGDNGKWHSHGRMIGIETLRRQLRLDIEDFTDDRELRTLVNSYHDLIVDYVQRQNWRLFVDCRGVNG</sequence>
<dbReference type="Gene3D" id="3.90.226.10">
    <property type="entry name" value="2-enoyl-CoA Hydratase, Chain A, domain 1"/>
    <property type="match status" value="1"/>
</dbReference>
<proteinExistence type="predicted"/>
<evidence type="ECO:0008006" key="3">
    <source>
        <dbReference type="Google" id="ProtNLM"/>
    </source>
</evidence>
<organism evidence="1 2">
    <name type="scientific">Thauera chlorobenzoica</name>
    <dbReference type="NCBI Taxonomy" id="96773"/>
    <lineage>
        <taxon>Bacteria</taxon>
        <taxon>Pseudomonadati</taxon>
        <taxon>Pseudomonadota</taxon>
        <taxon>Betaproteobacteria</taxon>
        <taxon>Rhodocyclales</taxon>
        <taxon>Zoogloeaceae</taxon>
        <taxon>Thauera</taxon>
    </lineage>
</organism>
<evidence type="ECO:0000313" key="1">
    <source>
        <dbReference type="EMBL" id="APR04837.1"/>
    </source>
</evidence>
<dbReference type="AlphaFoldDB" id="A0A1L6FD61"/>